<protein>
    <submittedName>
        <fullName evidence="1">Uncharacterized protein</fullName>
    </submittedName>
</protein>
<accession>A0A7C3F570</accession>
<gene>
    <name evidence="1" type="ORF">ENS19_07630</name>
</gene>
<name>A0A7C3F570_9CREN</name>
<organism evidence="1">
    <name type="scientific">Candidatus Methanomethylicus mesodigestus</name>
    <dbReference type="NCBI Taxonomy" id="1867258"/>
    <lineage>
        <taxon>Archaea</taxon>
        <taxon>Thermoproteota</taxon>
        <taxon>Methanosuratincolia</taxon>
        <taxon>Candidatus Methanomethylicales</taxon>
        <taxon>Candidatus Methanomethylicaceae</taxon>
        <taxon>Candidatus Methanomethylicus</taxon>
    </lineage>
</organism>
<dbReference type="EMBL" id="DSTX01000013">
    <property type="protein sequence ID" value="HFK21126.1"/>
    <property type="molecule type" value="Genomic_DNA"/>
</dbReference>
<comment type="caution">
    <text evidence="1">The sequence shown here is derived from an EMBL/GenBank/DDBJ whole genome shotgun (WGS) entry which is preliminary data.</text>
</comment>
<proteinExistence type="predicted"/>
<dbReference type="Gene3D" id="6.10.140.1230">
    <property type="match status" value="1"/>
</dbReference>
<reference evidence="1" key="1">
    <citation type="journal article" date="2020" name="mSystems">
        <title>Genome- and Community-Level Interaction Insights into Carbon Utilization and Element Cycling Functions of Hydrothermarchaeota in Hydrothermal Sediment.</title>
        <authorList>
            <person name="Zhou Z."/>
            <person name="Liu Y."/>
            <person name="Xu W."/>
            <person name="Pan J."/>
            <person name="Luo Z.H."/>
            <person name="Li M."/>
        </authorList>
    </citation>
    <scope>NUCLEOTIDE SEQUENCE [LARGE SCALE GENOMIC DNA]</scope>
    <source>
        <strain evidence="1">SpSt-468</strain>
    </source>
</reference>
<dbReference type="AlphaFoldDB" id="A0A7C3F570"/>
<sequence>MLFDSCAKAFEKKDAERANIYANELSELKKVQKTVNNGLLLLEQLVLRLETLRELGSTFAQLQPTLEVVKNISTQLSEVMPAVSNELSQIGNTLNDAMFAMKIEMNDEVMLRIPESCMNDEIIEEASRCIFDKLEAELPEPPKEIAMRRAIALGGDDGEDEIFFKLEPAPRIVMDRTKNENSNETALMAYLNKNRGNFNFGECMAHCGMSEKELVKVIEGLSRKGLLRMQTIEGAIANDGSK</sequence>
<evidence type="ECO:0000313" key="1">
    <source>
        <dbReference type="EMBL" id="HFK21126.1"/>
    </source>
</evidence>